<evidence type="ECO:0000256" key="1">
    <source>
        <dbReference type="SAM" id="Phobius"/>
    </source>
</evidence>
<feature type="transmembrane region" description="Helical" evidence="1">
    <location>
        <begin position="6"/>
        <end position="26"/>
    </location>
</feature>
<keyword evidence="3" id="KW-1185">Reference proteome</keyword>
<organism evidence="2 3">
    <name type="scientific">Paenibacillus cellulosilyticus</name>
    <dbReference type="NCBI Taxonomy" id="375489"/>
    <lineage>
        <taxon>Bacteria</taxon>
        <taxon>Bacillati</taxon>
        <taxon>Bacillota</taxon>
        <taxon>Bacilli</taxon>
        <taxon>Bacillales</taxon>
        <taxon>Paenibacillaceae</taxon>
        <taxon>Paenibacillus</taxon>
    </lineage>
</organism>
<keyword evidence="1" id="KW-0812">Transmembrane</keyword>
<proteinExistence type="predicted"/>
<dbReference type="AlphaFoldDB" id="A0A2V2YM01"/>
<dbReference type="Proteomes" id="UP000246635">
    <property type="component" value="Unassembled WGS sequence"/>
</dbReference>
<keyword evidence="1" id="KW-0472">Membrane</keyword>
<name>A0A2V2YM01_9BACL</name>
<evidence type="ECO:0000313" key="3">
    <source>
        <dbReference type="Proteomes" id="UP000246635"/>
    </source>
</evidence>
<gene>
    <name evidence="2" type="ORF">DFQ01_13073</name>
</gene>
<comment type="caution">
    <text evidence="2">The sequence shown here is derived from an EMBL/GenBank/DDBJ whole genome shotgun (WGS) entry which is preliminary data.</text>
</comment>
<dbReference type="EMBL" id="QGTQ01000030">
    <property type="protein sequence ID" value="PWV94508.1"/>
    <property type="molecule type" value="Genomic_DNA"/>
</dbReference>
<evidence type="ECO:0000313" key="2">
    <source>
        <dbReference type="EMBL" id="PWV94508.1"/>
    </source>
</evidence>
<accession>A0A2V2YM01</accession>
<protein>
    <submittedName>
        <fullName evidence="2">Uncharacterized protein</fullName>
    </submittedName>
</protein>
<reference evidence="2 3" key="1">
    <citation type="submission" date="2018-05" db="EMBL/GenBank/DDBJ databases">
        <title>Genomic Encyclopedia of Type Strains, Phase III (KMG-III): the genomes of soil and plant-associated and newly described type strains.</title>
        <authorList>
            <person name="Whitman W."/>
        </authorList>
    </citation>
    <scope>NUCLEOTIDE SEQUENCE [LARGE SCALE GENOMIC DNA]</scope>
    <source>
        <strain evidence="2 3">CECT 5696</strain>
    </source>
</reference>
<keyword evidence="1" id="KW-1133">Transmembrane helix</keyword>
<sequence>MHFVWSTAVIQVISTVILVLLGYVIYRIGKPRKKKASR</sequence>